<dbReference type="EMBL" id="CACVBM020001372">
    <property type="protein sequence ID" value="CAA7047301.1"/>
    <property type="molecule type" value="Genomic_DNA"/>
</dbReference>
<feature type="domain" description="AP2/ERF" evidence="8">
    <location>
        <begin position="50"/>
        <end position="108"/>
    </location>
</feature>
<dbReference type="InterPro" id="IPR016177">
    <property type="entry name" value="DNA-bd_dom_sf"/>
</dbReference>
<dbReference type="GO" id="GO:0005634">
    <property type="term" value="C:nucleus"/>
    <property type="evidence" value="ECO:0007669"/>
    <property type="project" value="UniProtKB-SubCell"/>
</dbReference>
<comment type="subcellular location">
    <subcellularLocation>
        <location evidence="1">Nucleus</location>
    </subcellularLocation>
</comment>
<dbReference type="FunFam" id="3.30.730.10:FF:000001">
    <property type="entry name" value="Ethylene-responsive transcription factor 2"/>
    <property type="match status" value="1"/>
</dbReference>
<evidence type="ECO:0000256" key="5">
    <source>
        <dbReference type="ARBA" id="ARBA00023242"/>
    </source>
</evidence>
<dbReference type="Proteomes" id="UP000467841">
    <property type="component" value="Unassembled WGS sequence"/>
</dbReference>
<dbReference type="GO" id="GO:0009873">
    <property type="term" value="P:ethylene-activated signaling pathway"/>
    <property type="evidence" value="ECO:0007669"/>
    <property type="project" value="InterPro"/>
</dbReference>
<dbReference type="InterPro" id="IPR001471">
    <property type="entry name" value="AP2/ERF_dom"/>
</dbReference>
<sequence>MEAELSWDKGSSALDWIRRQLLEDGDDFDVAASSSSSSSSSSGPPRGGANYKGVRRRPWGKYAAEIRDPNKKGARIWLGTYETADQAALAYDRAAFKMRGSKAKLNFPHLIGIDKAEPVRVTKRQRSSSPEEPTSPPPAKRRNNTNIINLMARLPSLGLKLSVIQKHLQ</sequence>
<evidence type="ECO:0000313" key="10">
    <source>
        <dbReference type="Proteomes" id="UP000467841"/>
    </source>
</evidence>
<name>A0A6D2JZL0_9BRAS</name>
<accession>A0A6D2JZL0</accession>
<dbReference type="OrthoDB" id="552345at2759"/>
<evidence type="ECO:0000256" key="7">
    <source>
        <dbReference type="SAM" id="MobiDB-lite"/>
    </source>
</evidence>
<dbReference type="GO" id="GO:0003677">
    <property type="term" value="F:DNA binding"/>
    <property type="evidence" value="ECO:0007669"/>
    <property type="project" value="UniProtKB-KW"/>
</dbReference>
<dbReference type="GO" id="GO:0003700">
    <property type="term" value="F:DNA-binding transcription factor activity"/>
    <property type="evidence" value="ECO:0007669"/>
    <property type="project" value="InterPro"/>
</dbReference>
<protein>
    <recommendedName>
        <fullName evidence="8">AP2/ERF domain-containing protein</fullName>
    </recommendedName>
</protein>
<dbReference type="InterPro" id="IPR044808">
    <property type="entry name" value="ERF_plant"/>
</dbReference>
<organism evidence="9 10">
    <name type="scientific">Microthlaspi erraticum</name>
    <dbReference type="NCBI Taxonomy" id="1685480"/>
    <lineage>
        <taxon>Eukaryota</taxon>
        <taxon>Viridiplantae</taxon>
        <taxon>Streptophyta</taxon>
        <taxon>Embryophyta</taxon>
        <taxon>Tracheophyta</taxon>
        <taxon>Spermatophyta</taxon>
        <taxon>Magnoliopsida</taxon>
        <taxon>eudicotyledons</taxon>
        <taxon>Gunneridae</taxon>
        <taxon>Pentapetalae</taxon>
        <taxon>rosids</taxon>
        <taxon>malvids</taxon>
        <taxon>Brassicales</taxon>
        <taxon>Brassicaceae</taxon>
        <taxon>Coluteocarpeae</taxon>
        <taxon>Microthlaspi</taxon>
    </lineage>
</organism>
<dbReference type="SUPFAM" id="SSF54171">
    <property type="entry name" value="DNA-binding domain"/>
    <property type="match status" value="1"/>
</dbReference>
<comment type="similarity">
    <text evidence="6">Belongs to the AP2/ERF transcription factor family. ERF subfamily.</text>
</comment>
<gene>
    <name evidence="9" type="ORF">MERR_LOCUS34536</name>
</gene>
<dbReference type="CDD" id="cd00018">
    <property type="entry name" value="AP2"/>
    <property type="match status" value="1"/>
</dbReference>
<dbReference type="AlphaFoldDB" id="A0A6D2JZL0"/>
<evidence type="ECO:0000256" key="3">
    <source>
        <dbReference type="ARBA" id="ARBA00023125"/>
    </source>
</evidence>
<evidence type="ECO:0000256" key="4">
    <source>
        <dbReference type="ARBA" id="ARBA00023163"/>
    </source>
</evidence>
<evidence type="ECO:0000256" key="6">
    <source>
        <dbReference type="ARBA" id="ARBA00024343"/>
    </source>
</evidence>
<proteinExistence type="inferred from homology"/>
<evidence type="ECO:0000313" key="9">
    <source>
        <dbReference type="EMBL" id="CAA7047301.1"/>
    </source>
</evidence>
<feature type="compositionally biased region" description="Low complexity" evidence="7">
    <location>
        <begin position="33"/>
        <end position="42"/>
    </location>
</feature>
<dbReference type="Gene3D" id="3.30.730.10">
    <property type="entry name" value="AP2/ERF domain"/>
    <property type="match status" value="1"/>
</dbReference>
<evidence type="ECO:0000256" key="1">
    <source>
        <dbReference type="ARBA" id="ARBA00004123"/>
    </source>
</evidence>
<evidence type="ECO:0000256" key="2">
    <source>
        <dbReference type="ARBA" id="ARBA00023015"/>
    </source>
</evidence>
<keyword evidence="5" id="KW-0539">Nucleus</keyword>
<feature type="region of interest" description="Disordered" evidence="7">
    <location>
        <begin position="28"/>
        <end position="54"/>
    </location>
</feature>
<dbReference type="PANTHER" id="PTHR31190">
    <property type="entry name" value="DNA-BINDING DOMAIN"/>
    <property type="match status" value="1"/>
</dbReference>
<keyword evidence="2" id="KW-0805">Transcription regulation</keyword>
<keyword evidence="3" id="KW-0238">DNA-binding</keyword>
<keyword evidence="4" id="KW-0804">Transcription</keyword>
<dbReference type="Pfam" id="PF00847">
    <property type="entry name" value="AP2"/>
    <property type="match status" value="1"/>
</dbReference>
<dbReference type="SMART" id="SM00380">
    <property type="entry name" value="AP2"/>
    <property type="match status" value="1"/>
</dbReference>
<dbReference type="PROSITE" id="PS51032">
    <property type="entry name" value="AP2_ERF"/>
    <property type="match status" value="1"/>
</dbReference>
<feature type="region of interest" description="Disordered" evidence="7">
    <location>
        <begin position="120"/>
        <end position="144"/>
    </location>
</feature>
<keyword evidence="10" id="KW-1185">Reference proteome</keyword>
<reference evidence="9" key="1">
    <citation type="submission" date="2020-01" db="EMBL/GenBank/DDBJ databases">
        <authorList>
            <person name="Mishra B."/>
        </authorList>
    </citation>
    <scope>NUCLEOTIDE SEQUENCE [LARGE SCALE GENOMIC DNA]</scope>
</reference>
<dbReference type="InterPro" id="IPR036955">
    <property type="entry name" value="AP2/ERF_dom_sf"/>
</dbReference>
<dbReference type="PRINTS" id="PR00367">
    <property type="entry name" value="ETHRSPELEMNT"/>
</dbReference>
<dbReference type="PANTHER" id="PTHR31190:SF287">
    <property type="entry name" value="DEVELOPMENT RELATED ERF PROTEIN"/>
    <property type="match status" value="1"/>
</dbReference>
<evidence type="ECO:0000259" key="8">
    <source>
        <dbReference type="PROSITE" id="PS51032"/>
    </source>
</evidence>
<comment type="caution">
    <text evidence="9">The sequence shown here is derived from an EMBL/GenBank/DDBJ whole genome shotgun (WGS) entry which is preliminary data.</text>
</comment>